<proteinExistence type="predicted"/>
<sequence>MCFRFFNDFQEPLDNKSAFSSLSSLNKNIPEQTNEETQISNGHSDSDFYDQFFWKGMPIYMGKLPRSVKLRNNTITLENMLDIVPKELRKSESDRGTLMSAFEINYQNNNGCIKRGFKSIFKESDLQILHNEFFEETDIAHIFGKDNFNSLNGKLKTIPENESLHCFHTELYRRDFHI</sequence>
<name>A0ACB7CH26_9ASCO</name>
<protein>
    <submittedName>
        <fullName evidence="1">Uncharacterized protein</fullName>
    </submittedName>
</protein>
<gene>
    <name evidence="1" type="ORF">PORY_002139</name>
</gene>
<reference evidence="1 2" key="1">
    <citation type="journal article" date="2021" name="Commun. Biol.">
        <title>Genomic insights into the host specific adaptation of the Pneumocystis genus.</title>
        <authorList>
            <person name="Cisse O.H."/>
            <person name="Ma L."/>
            <person name="Dekker J.P."/>
            <person name="Khil P.P."/>
            <person name="Youn J.-H."/>
            <person name="Brenchley J.M."/>
            <person name="Blair R."/>
            <person name="Pahar B."/>
            <person name="Chabe M."/>
            <person name="Van Rompay K.K.A."/>
            <person name="Keesler R."/>
            <person name="Sukura A."/>
            <person name="Hirsch V."/>
            <person name="Kutty G."/>
            <person name="Liu Y."/>
            <person name="Peng L."/>
            <person name="Chen J."/>
            <person name="Song J."/>
            <person name="Weissenbacher-Lang C."/>
            <person name="Xu J."/>
            <person name="Upham N.S."/>
            <person name="Stajich J.E."/>
            <person name="Cuomo C.A."/>
            <person name="Cushion M.T."/>
            <person name="Kovacs J.A."/>
        </authorList>
    </citation>
    <scope>NUCLEOTIDE SEQUENCE [LARGE SCALE GENOMIC DNA]</scope>
    <source>
        <strain evidence="1 2">RABM</strain>
    </source>
</reference>
<evidence type="ECO:0000313" key="2">
    <source>
        <dbReference type="Proteomes" id="UP000768646"/>
    </source>
</evidence>
<keyword evidence="2" id="KW-1185">Reference proteome</keyword>
<comment type="caution">
    <text evidence="1">The sequence shown here is derived from an EMBL/GenBank/DDBJ whole genome shotgun (WGS) entry which is preliminary data.</text>
</comment>
<dbReference type="EMBL" id="JABTEG010000008">
    <property type="protein sequence ID" value="KAG4304429.1"/>
    <property type="molecule type" value="Genomic_DNA"/>
</dbReference>
<dbReference type="Proteomes" id="UP000768646">
    <property type="component" value="Unassembled WGS sequence"/>
</dbReference>
<accession>A0ACB7CH26</accession>
<organism evidence="1 2">
    <name type="scientific">Pneumocystis oryctolagi</name>
    <dbReference type="NCBI Taxonomy" id="42067"/>
    <lineage>
        <taxon>Eukaryota</taxon>
        <taxon>Fungi</taxon>
        <taxon>Dikarya</taxon>
        <taxon>Ascomycota</taxon>
        <taxon>Taphrinomycotina</taxon>
        <taxon>Pneumocystomycetes</taxon>
        <taxon>Pneumocystaceae</taxon>
        <taxon>Pneumocystis</taxon>
    </lineage>
</organism>
<evidence type="ECO:0000313" key="1">
    <source>
        <dbReference type="EMBL" id="KAG4304429.1"/>
    </source>
</evidence>